<dbReference type="SUPFAM" id="SSF47413">
    <property type="entry name" value="lambda repressor-like DNA-binding domains"/>
    <property type="match status" value="1"/>
</dbReference>
<name>A0A2S0VLM0_9ALTE</name>
<dbReference type="InterPro" id="IPR046335">
    <property type="entry name" value="LacI/GalR-like_sensor"/>
</dbReference>
<dbReference type="InterPro" id="IPR000843">
    <property type="entry name" value="HTH_LacI"/>
</dbReference>
<dbReference type="Pfam" id="PF13377">
    <property type="entry name" value="Peripla_BP_3"/>
    <property type="match status" value="1"/>
</dbReference>
<keyword evidence="1" id="KW-0805">Transcription regulation</keyword>
<dbReference type="CDD" id="cd01392">
    <property type="entry name" value="HTH_LacI"/>
    <property type="match status" value="1"/>
</dbReference>
<dbReference type="AlphaFoldDB" id="A0A2S0VLM0"/>
<evidence type="ECO:0000313" key="6">
    <source>
        <dbReference type="Proteomes" id="UP000244441"/>
    </source>
</evidence>
<evidence type="ECO:0000256" key="3">
    <source>
        <dbReference type="ARBA" id="ARBA00023163"/>
    </source>
</evidence>
<feature type="domain" description="HTH lacI-type" evidence="4">
    <location>
        <begin position="19"/>
        <end position="73"/>
    </location>
</feature>
<protein>
    <recommendedName>
        <fullName evidence="4">HTH lacI-type domain-containing protein</fullName>
    </recommendedName>
</protein>
<evidence type="ECO:0000256" key="2">
    <source>
        <dbReference type="ARBA" id="ARBA00023125"/>
    </source>
</evidence>
<sequence>MTDKQKSKKKSSAAVRDSITMQDVANEAGVSLMTAWRALNGETNVKPSTKKRIEDAAKKINYTLNVGARQLAGSQSYQFLLLYSHQNTGWRGEVMIGMLNASRRLGYHLLIEGLHENIEATPANPYAKYDSSPLEKLFDKPNYDGVILIPDVCYDDQVLALIKKSGLPCVRLSERPQSGILPRVSIDNFQSAYEITSYLIELGHQKLAIAAGPEEHFESKLRLDGFKAALVDAGIEPNPKWIRHGSWNVQSGTKIGHYLLSKEDRPTAIFACNDDMAAGVMAAAQQAGIKVPDDLSICGNGNTPLSTSIFPQLTTIEQPLNELGEAAVEILASIIKQNKSSSGSDNDAKNLVKHVPHKIYYRGSTSSIKSV</sequence>
<dbReference type="Pfam" id="PF00356">
    <property type="entry name" value="LacI"/>
    <property type="match status" value="1"/>
</dbReference>
<dbReference type="SUPFAM" id="SSF53822">
    <property type="entry name" value="Periplasmic binding protein-like I"/>
    <property type="match status" value="1"/>
</dbReference>
<accession>A0A2S0VLM0</accession>
<dbReference type="GO" id="GO:0000976">
    <property type="term" value="F:transcription cis-regulatory region binding"/>
    <property type="evidence" value="ECO:0007669"/>
    <property type="project" value="TreeGrafter"/>
</dbReference>
<dbReference type="InterPro" id="IPR028082">
    <property type="entry name" value="Peripla_BP_I"/>
</dbReference>
<dbReference type="SMART" id="SM00354">
    <property type="entry name" value="HTH_LACI"/>
    <property type="match status" value="1"/>
</dbReference>
<dbReference type="KEGG" id="cate:C2869_00995"/>
<keyword evidence="3" id="KW-0804">Transcription</keyword>
<keyword evidence="6" id="KW-1185">Reference proteome</keyword>
<dbReference type="Proteomes" id="UP000244441">
    <property type="component" value="Chromosome"/>
</dbReference>
<dbReference type="CDD" id="cd01545">
    <property type="entry name" value="PBP1_SalR"/>
    <property type="match status" value="1"/>
</dbReference>
<dbReference type="Gene3D" id="3.40.50.2300">
    <property type="match status" value="2"/>
</dbReference>
<evidence type="ECO:0000313" key="5">
    <source>
        <dbReference type="EMBL" id="AWB65103.1"/>
    </source>
</evidence>
<dbReference type="EMBL" id="CP026604">
    <property type="protein sequence ID" value="AWB65103.1"/>
    <property type="molecule type" value="Genomic_DNA"/>
</dbReference>
<keyword evidence="2" id="KW-0238">DNA-binding</keyword>
<evidence type="ECO:0000256" key="1">
    <source>
        <dbReference type="ARBA" id="ARBA00023015"/>
    </source>
</evidence>
<dbReference type="OrthoDB" id="9798934at2"/>
<dbReference type="PROSITE" id="PS50932">
    <property type="entry name" value="HTH_LACI_2"/>
    <property type="match status" value="1"/>
</dbReference>
<proteinExistence type="predicted"/>
<dbReference type="PANTHER" id="PTHR30146:SF153">
    <property type="entry name" value="LACTOSE OPERON REPRESSOR"/>
    <property type="match status" value="1"/>
</dbReference>
<organism evidence="5 6">
    <name type="scientific">Saccharobesus litoralis</name>
    <dbReference type="NCBI Taxonomy" id="2172099"/>
    <lineage>
        <taxon>Bacteria</taxon>
        <taxon>Pseudomonadati</taxon>
        <taxon>Pseudomonadota</taxon>
        <taxon>Gammaproteobacteria</taxon>
        <taxon>Alteromonadales</taxon>
        <taxon>Alteromonadaceae</taxon>
        <taxon>Saccharobesus</taxon>
    </lineage>
</organism>
<evidence type="ECO:0000259" key="4">
    <source>
        <dbReference type="PROSITE" id="PS50932"/>
    </source>
</evidence>
<dbReference type="PROSITE" id="PS00356">
    <property type="entry name" value="HTH_LACI_1"/>
    <property type="match status" value="1"/>
</dbReference>
<dbReference type="GO" id="GO:0003700">
    <property type="term" value="F:DNA-binding transcription factor activity"/>
    <property type="evidence" value="ECO:0007669"/>
    <property type="project" value="TreeGrafter"/>
</dbReference>
<dbReference type="InterPro" id="IPR010982">
    <property type="entry name" value="Lambda_DNA-bd_dom_sf"/>
</dbReference>
<dbReference type="PANTHER" id="PTHR30146">
    <property type="entry name" value="LACI-RELATED TRANSCRIPTIONAL REPRESSOR"/>
    <property type="match status" value="1"/>
</dbReference>
<dbReference type="Gene3D" id="1.10.260.40">
    <property type="entry name" value="lambda repressor-like DNA-binding domains"/>
    <property type="match status" value="1"/>
</dbReference>
<dbReference type="RefSeq" id="WP_108601181.1">
    <property type="nucleotide sequence ID" value="NZ_CP026604.1"/>
</dbReference>
<reference evidence="5 6" key="1">
    <citation type="submission" date="2018-01" db="EMBL/GenBank/DDBJ databases">
        <title>Genome sequence of a Cantenovulum-like bacteria.</title>
        <authorList>
            <person name="Tan W.R."/>
            <person name="Lau N.-S."/>
            <person name="Go F."/>
            <person name="Amirul A.-A.A."/>
        </authorList>
    </citation>
    <scope>NUCLEOTIDE SEQUENCE [LARGE SCALE GENOMIC DNA]</scope>
    <source>
        <strain evidence="5 6">CCB-QB4</strain>
    </source>
</reference>
<gene>
    <name evidence="5" type="ORF">C2869_00995</name>
</gene>